<dbReference type="InterPro" id="IPR029063">
    <property type="entry name" value="SAM-dependent_MTases_sf"/>
</dbReference>
<evidence type="ECO:0000256" key="6">
    <source>
        <dbReference type="ARBA" id="ARBA00047942"/>
    </source>
</evidence>
<dbReference type="Gene3D" id="3.40.50.150">
    <property type="entry name" value="Vaccinia Virus protein VP39"/>
    <property type="match status" value="1"/>
</dbReference>
<sequence>MSTLKSPYPYFGNKKKVIKDVWDRFGKIENYIEPFAGSLSMLVGSPYIPKIETTNDLDGFISNFWRAVKADADKVKEYADFPVIESDLHARHRWFLSKEAAEFREKINLDPEFFDAKIAGWWVWGMNACIGITFTKSRGLNCKPFLSMIGQGVTNPTIDLDNWFALLKKRLKKVRVCNGDWSRVVTPAVTYKNKSLTKNGMVGVFLDPPYLIEKREDKLYRVETDVFNEVCQWAVDNGDHPKMRIAVCGYEGNFEFPSSWSTFSWQTTGGFSSFAKDEQRGKENAKKEIIWFSPNCLKV</sequence>
<dbReference type="GO" id="GO:0009007">
    <property type="term" value="F:site-specific DNA-methyltransferase (adenine-specific) activity"/>
    <property type="evidence" value="ECO:0007669"/>
    <property type="project" value="UniProtKB-EC"/>
</dbReference>
<comment type="similarity">
    <text evidence="1">Belongs to the N(4)/N(6)-methyltransferase family.</text>
</comment>
<dbReference type="GO" id="GO:0006298">
    <property type="term" value="P:mismatch repair"/>
    <property type="evidence" value="ECO:0007669"/>
    <property type="project" value="TreeGrafter"/>
</dbReference>
<organism evidence="7">
    <name type="scientific">uncultured Caudovirales phage</name>
    <dbReference type="NCBI Taxonomy" id="2100421"/>
    <lineage>
        <taxon>Viruses</taxon>
        <taxon>Duplodnaviria</taxon>
        <taxon>Heunggongvirae</taxon>
        <taxon>Uroviricota</taxon>
        <taxon>Caudoviricetes</taxon>
        <taxon>Peduoviridae</taxon>
        <taxon>Maltschvirus</taxon>
        <taxon>Maltschvirus maltsch</taxon>
    </lineage>
</organism>
<proteinExistence type="inferred from homology"/>
<keyword evidence="5" id="KW-0949">S-adenosyl-L-methionine</keyword>
<dbReference type="InterPro" id="IPR023095">
    <property type="entry name" value="Ade_MeTrfase_dom_2"/>
</dbReference>
<dbReference type="GO" id="GO:0043565">
    <property type="term" value="F:sequence-specific DNA binding"/>
    <property type="evidence" value="ECO:0007669"/>
    <property type="project" value="TreeGrafter"/>
</dbReference>
<evidence type="ECO:0000256" key="3">
    <source>
        <dbReference type="ARBA" id="ARBA00022603"/>
    </source>
</evidence>
<dbReference type="EC" id="2.1.1.72" evidence="2"/>
<name>A0A6J5RL74_9CAUD</name>
<dbReference type="Gene3D" id="1.10.1020.10">
    <property type="entry name" value="Adenine-specific Methyltransferase, Domain 2"/>
    <property type="match status" value="1"/>
</dbReference>
<evidence type="ECO:0000256" key="1">
    <source>
        <dbReference type="ARBA" id="ARBA00006594"/>
    </source>
</evidence>
<dbReference type="GO" id="GO:0032259">
    <property type="term" value="P:methylation"/>
    <property type="evidence" value="ECO:0007669"/>
    <property type="project" value="UniProtKB-KW"/>
</dbReference>
<dbReference type="GO" id="GO:0009307">
    <property type="term" value="P:DNA restriction-modification system"/>
    <property type="evidence" value="ECO:0007669"/>
    <property type="project" value="InterPro"/>
</dbReference>
<gene>
    <name evidence="7" type="ORF">UFOVP1290_332</name>
</gene>
<reference evidence="7" key="1">
    <citation type="submission" date="2020-05" db="EMBL/GenBank/DDBJ databases">
        <authorList>
            <person name="Chiriac C."/>
            <person name="Salcher M."/>
            <person name="Ghai R."/>
            <person name="Kavagutti S V."/>
        </authorList>
    </citation>
    <scope>NUCLEOTIDE SEQUENCE</scope>
</reference>
<keyword evidence="4 7" id="KW-0808">Transferase</keyword>
<dbReference type="EMBL" id="LR797252">
    <property type="protein sequence ID" value="CAB4196812.1"/>
    <property type="molecule type" value="Genomic_DNA"/>
</dbReference>
<comment type="catalytic activity">
    <reaction evidence="6">
        <text>a 2'-deoxyadenosine in DNA + S-adenosyl-L-methionine = an N(6)-methyl-2'-deoxyadenosine in DNA + S-adenosyl-L-homocysteine + H(+)</text>
        <dbReference type="Rhea" id="RHEA:15197"/>
        <dbReference type="Rhea" id="RHEA-COMP:12418"/>
        <dbReference type="Rhea" id="RHEA-COMP:12419"/>
        <dbReference type="ChEBI" id="CHEBI:15378"/>
        <dbReference type="ChEBI" id="CHEBI:57856"/>
        <dbReference type="ChEBI" id="CHEBI:59789"/>
        <dbReference type="ChEBI" id="CHEBI:90615"/>
        <dbReference type="ChEBI" id="CHEBI:90616"/>
        <dbReference type="EC" id="2.1.1.72"/>
    </reaction>
</comment>
<dbReference type="SUPFAM" id="SSF53335">
    <property type="entry name" value="S-adenosyl-L-methionine-dependent methyltransferases"/>
    <property type="match status" value="1"/>
</dbReference>
<accession>A0A6J5RL74</accession>
<dbReference type="GO" id="GO:1904047">
    <property type="term" value="F:S-adenosyl-L-methionine binding"/>
    <property type="evidence" value="ECO:0007669"/>
    <property type="project" value="TreeGrafter"/>
</dbReference>
<evidence type="ECO:0000256" key="4">
    <source>
        <dbReference type="ARBA" id="ARBA00022679"/>
    </source>
</evidence>
<dbReference type="PANTHER" id="PTHR30481">
    <property type="entry name" value="DNA ADENINE METHYLASE"/>
    <property type="match status" value="1"/>
</dbReference>
<keyword evidence="3 7" id="KW-0489">Methyltransferase</keyword>
<evidence type="ECO:0000313" key="7">
    <source>
        <dbReference type="EMBL" id="CAB4196812.1"/>
    </source>
</evidence>
<protein>
    <recommendedName>
        <fullName evidence="2">site-specific DNA-methyltransferase (adenine-specific)</fullName>
        <ecNumber evidence="2">2.1.1.72</ecNumber>
    </recommendedName>
</protein>
<dbReference type="InterPro" id="IPR012327">
    <property type="entry name" value="MeTrfase_D12"/>
</dbReference>
<dbReference type="Pfam" id="PF02086">
    <property type="entry name" value="MethyltransfD12"/>
    <property type="match status" value="1"/>
</dbReference>
<evidence type="ECO:0000256" key="5">
    <source>
        <dbReference type="ARBA" id="ARBA00022691"/>
    </source>
</evidence>
<evidence type="ECO:0000256" key="2">
    <source>
        <dbReference type="ARBA" id="ARBA00011900"/>
    </source>
</evidence>